<keyword evidence="1" id="KW-0472">Membrane</keyword>
<sequence length="578" mass="64794">MATAHSLGRDHTTEEWESFQFRFGFVLEHGVQIRFPDASLYNPPEGKEYGFSVRELTPIAINKIMGFELLCRALGRLPTVPAFNYTRAKVYVDRAPTLFGADNDLDDALKKININGEDWLDFFLAASGMSAAWRLVGRCPSFSSRKKVLCFSDCMEEVVSLKKNLHGLFDGELQCRDVDLVETLPPHVSSRGIEATISSDIIVTGASEKDPDLQDIVVTGASQKDPTPSGFSIGLRVRYRRESVVDSLVFAPLFEGTSFKLCSVITYEDSGGAKIGQDILGHERYHLLASEVTSSSGLTFRKNINHTNYNQLPINQILLLKKNQLQVRRSASLSDKFTGIVPSYESFHLFKGTVFSSVSNLLVSSVLKKSTVNLSNGITLSDYWDYFGIMLLIVDPSLMAYSRIIHGNVPLLIQCLSSLNLLSPSVKSLIGVCPFSFQESRREKKLRNDDLTLIVDASTYSSRCYLHLCSIRKNINHTNCNQLPINQTLLLKRTNCRSAGIVPSYESFHLFKASLMAYSRIIHGNVPLLIQCLSSLNLLRQHTYTQQHQSLVHLSLSLFLLIVHIGWWCFILNSIFDE</sequence>
<name>A0AA35YL57_LACSI</name>
<evidence type="ECO:0000256" key="1">
    <source>
        <dbReference type="SAM" id="Phobius"/>
    </source>
</evidence>
<keyword evidence="1" id="KW-0812">Transmembrane</keyword>
<protein>
    <submittedName>
        <fullName evidence="2">Uncharacterized protein</fullName>
    </submittedName>
</protein>
<feature type="transmembrane region" description="Helical" evidence="1">
    <location>
        <begin position="521"/>
        <end position="539"/>
    </location>
</feature>
<evidence type="ECO:0000313" key="2">
    <source>
        <dbReference type="EMBL" id="CAI9275929.1"/>
    </source>
</evidence>
<keyword evidence="1" id="KW-1133">Transmembrane helix</keyword>
<proteinExistence type="predicted"/>
<dbReference type="EMBL" id="OX465079">
    <property type="protein sequence ID" value="CAI9275929.1"/>
    <property type="molecule type" value="Genomic_DNA"/>
</dbReference>
<feature type="transmembrane region" description="Helical" evidence="1">
    <location>
        <begin position="551"/>
        <end position="576"/>
    </location>
</feature>
<evidence type="ECO:0000313" key="3">
    <source>
        <dbReference type="Proteomes" id="UP001177003"/>
    </source>
</evidence>
<keyword evidence="3" id="KW-1185">Reference proteome</keyword>
<gene>
    <name evidence="2" type="ORF">LSALG_LOCUS15948</name>
</gene>
<organism evidence="2 3">
    <name type="scientific">Lactuca saligna</name>
    <name type="common">Willowleaf lettuce</name>
    <dbReference type="NCBI Taxonomy" id="75948"/>
    <lineage>
        <taxon>Eukaryota</taxon>
        <taxon>Viridiplantae</taxon>
        <taxon>Streptophyta</taxon>
        <taxon>Embryophyta</taxon>
        <taxon>Tracheophyta</taxon>
        <taxon>Spermatophyta</taxon>
        <taxon>Magnoliopsida</taxon>
        <taxon>eudicotyledons</taxon>
        <taxon>Gunneridae</taxon>
        <taxon>Pentapetalae</taxon>
        <taxon>asterids</taxon>
        <taxon>campanulids</taxon>
        <taxon>Asterales</taxon>
        <taxon>Asteraceae</taxon>
        <taxon>Cichorioideae</taxon>
        <taxon>Cichorieae</taxon>
        <taxon>Lactucinae</taxon>
        <taxon>Lactuca</taxon>
    </lineage>
</organism>
<accession>A0AA35YL57</accession>
<dbReference type="AlphaFoldDB" id="A0AA35YL57"/>
<dbReference type="Proteomes" id="UP001177003">
    <property type="component" value="Chromosome 3"/>
</dbReference>
<reference evidence="2" key="1">
    <citation type="submission" date="2023-04" db="EMBL/GenBank/DDBJ databases">
        <authorList>
            <person name="Vijverberg K."/>
            <person name="Xiong W."/>
            <person name="Schranz E."/>
        </authorList>
    </citation>
    <scope>NUCLEOTIDE SEQUENCE</scope>
</reference>